<sequence length="25" mass="2883">KAVKPECDKCYFPHVCKTKQSFKPA</sequence>
<name>A0ABY2V5W9_9BACT</name>
<dbReference type="EMBL" id="VBUC01000006">
    <property type="protein sequence ID" value="TLT00718.1"/>
    <property type="molecule type" value="Genomic_DNA"/>
</dbReference>
<keyword evidence="1" id="KW-0255">Endonuclease</keyword>
<keyword evidence="1" id="KW-0540">Nuclease</keyword>
<accession>A0ABY2V5W9</accession>
<evidence type="ECO:0000313" key="2">
    <source>
        <dbReference type="Proteomes" id="UP000305417"/>
    </source>
</evidence>
<feature type="non-terminal residue" evidence="1">
    <location>
        <position position="1"/>
    </location>
</feature>
<proteinExistence type="predicted"/>
<comment type="caution">
    <text evidence="1">The sequence shown here is derived from an EMBL/GenBank/DDBJ whole genome shotgun (WGS) entry which is preliminary data.</text>
</comment>
<dbReference type="Proteomes" id="UP000305417">
    <property type="component" value="Unassembled WGS sequence"/>
</dbReference>
<dbReference type="GO" id="GO:0004519">
    <property type="term" value="F:endonuclease activity"/>
    <property type="evidence" value="ECO:0007669"/>
    <property type="project" value="UniProtKB-KW"/>
</dbReference>
<gene>
    <name evidence="1" type="ORF">FE247_03515</name>
</gene>
<reference evidence="1 2" key="1">
    <citation type="submission" date="2019-05" db="EMBL/GenBank/DDBJ databases">
        <title>Arcobacter cibarius and Arcobacter thereius providing challenges in identification an antibiotic susceptibility and Quinolone resistance.</title>
        <authorList>
            <person name="Busch A."/>
            <person name="Hanel I."/>
            <person name="Hotzel H."/>
            <person name="Tomaso H."/>
        </authorList>
    </citation>
    <scope>NUCLEOTIDE SEQUENCE [LARGE SCALE GENOMIC DNA]</scope>
    <source>
        <strain evidence="1 2">16CS0831-2</strain>
    </source>
</reference>
<keyword evidence="2" id="KW-1185">Reference proteome</keyword>
<protein>
    <submittedName>
        <fullName evidence="1">Endonuclease III</fullName>
    </submittedName>
</protein>
<keyword evidence="1" id="KW-0378">Hydrolase</keyword>
<evidence type="ECO:0000313" key="1">
    <source>
        <dbReference type="EMBL" id="TLT00718.1"/>
    </source>
</evidence>
<organism evidence="1 2">
    <name type="scientific">Aliarcobacter cibarius</name>
    <dbReference type="NCBI Taxonomy" id="255507"/>
    <lineage>
        <taxon>Bacteria</taxon>
        <taxon>Pseudomonadati</taxon>
        <taxon>Campylobacterota</taxon>
        <taxon>Epsilonproteobacteria</taxon>
        <taxon>Campylobacterales</taxon>
        <taxon>Arcobacteraceae</taxon>
        <taxon>Aliarcobacter</taxon>
    </lineage>
</organism>